<accession>A0A6P6YDI2</accession>
<keyword evidence="1" id="KW-1133">Transmembrane helix</keyword>
<feature type="transmembrane region" description="Helical" evidence="1">
    <location>
        <begin position="133"/>
        <end position="157"/>
    </location>
</feature>
<keyword evidence="1" id="KW-0812">Transmembrane</keyword>
<evidence type="ECO:0000256" key="1">
    <source>
        <dbReference type="SAM" id="Phobius"/>
    </source>
</evidence>
<sequence>MCFIATIGVDMSNSHQPTTSYHASAMMAFPYKPIYGLPHHFNCSDDVRDKFNQCQLDAQQAWSVTIDDYFYESIKFCCFVWLQLSCEIVEASKCHQQYAALLERQTVLSFGSACDPPSFGRSSFLCRLTPQTIVTLLTVATILTVILTVSCAIYAFYSLKVSHFEESDQKKKPLKLSGQSKKRFRKRRIKFKPSLATIEEVPEPPDYTTCSHIMQNPQPLRRFPPSTSPVTAVVGGGETTTSNLSGWTTSTLENIATLNNNDYI</sequence>
<evidence type="ECO:0000313" key="3">
    <source>
        <dbReference type="RefSeq" id="XP_027202946.1"/>
    </source>
</evidence>
<keyword evidence="1" id="KW-0472">Membrane</keyword>
<keyword evidence="2" id="KW-1185">Reference proteome</keyword>
<protein>
    <submittedName>
        <fullName evidence="3">Uncharacterized protein LOC113796857</fullName>
    </submittedName>
</protein>
<reference evidence="3" key="1">
    <citation type="submission" date="2025-08" db="UniProtKB">
        <authorList>
            <consortium name="RefSeq"/>
        </authorList>
    </citation>
    <scope>IDENTIFICATION</scope>
    <source>
        <strain evidence="3">Airmid</strain>
    </source>
</reference>
<name>A0A6P6YDI2_DERPT</name>
<evidence type="ECO:0000313" key="2">
    <source>
        <dbReference type="Proteomes" id="UP000515146"/>
    </source>
</evidence>
<proteinExistence type="predicted"/>
<dbReference type="AlphaFoldDB" id="A0A6P6YDI2"/>
<gene>
    <name evidence="3" type="primary">LOC113796857</name>
</gene>
<organism evidence="2 3">
    <name type="scientific">Dermatophagoides pteronyssinus</name>
    <name type="common">European house dust mite</name>
    <dbReference type="NCBI Taxonomy" id="6956"/>
    <lineage>
        <taxon>Eukaryota</taxon>
        <taxon>Metazoa</taxon>
        <taxon>Ecdysozoa</taxon>
        <taxon>Arthropoda</taxon>
        <taxon>Chelicerata</taxon>
        <taxon>Arachnida</taxon>
        <taxon>Acari</taxon>
        <taxon>Acariformes</taxon>
        <taxon>Sarcoptiformes</taxon>
        <taxon>Astigmata</taxon>
        <taxon>Psoroptidia</taxon>
        <taxon>Analgoidea</taxon>
        <taxon>Pyroglyphidae</taxon>
        <taxon>Dermatophagoidinae</taxon>
        <taxon>Dermatophagoides</taxon>
    </lineage>
</organism>
<dbReference type="Proteomes" id="UP000515146">
    <property type="component" value="Unplaced"/>
</dbReference>
<dbReference type="InParanoid" id="A0A6P6YDI2"/>
<dbReference type="RefSeq" id="XP_027202946.1">
    <property type="nucleotide sequence ID" value="XM_027347145.1"/>
</dbReference>
<dbReference type="KEGG" id="dpte:113796857"/>